<dbReference type="Pfam" id="PF00082">
    <property type="entry name" value="Peptidase_S8"/>
    <property type="match status" value="1"/>
</dbReference>
<keyword evidence="16" id="KW-1185">Reference proteome</keyword>
<dbReference type="InterPro" id="IPR036852">
    <property type="entry name" value="Peptidase_S8/S53_dom_sf"/>
</dbReference>
<dbReference type="InterPro" id="IPR023827">
    <property type="entry name" value="Peptidase_S8_Asp-AS"/>
</dbReference>
<evidence type="ECO:0000256" key="11">
    <source>
        <dbReference type="RuleBase" id="RU003355"/>
    </source>
</evidence>
<dbReference type="GO" id="GO:0005886">
    <property type="term" value="C:plasma membrane"/>
    <property type="evidence" value="ECO:0007669"/>
    <property type="project" value="UniProtKB-SubCell"/>
</dbReference>
<keyword evidence="7 10" id="KW-0720">Serine protease</keyword>
<proteinExistence type="inferred from homology"/>
<dbReference type="GO" id="GO:0004252">
    <property type="term" value="F:serine-type endopeptidase activity"/>
    <property type="evidence" value="ECO:0007669"/>
    <property type="project" value="UniProtKB-UniRule"/>
</dbReference>
<evidence type="ECO:0000313" key="15">
    <source>
        <dbReference type="EMBL" id="NDK89092.1"/>
    </source>
</evidence>
<evidence type="ECO:0000259" key="14">
    <source>
        <dbReference type="Pfam" id="PF00082"/>
    </source>
</evidence>
<dbReference type="SUPFAM" id="SSF52743">
    <property type="entry name" value="Subtilisin-like"/>
    <property type="match status" value="1"/>
</dbReference>
<evidence type="ECO:0000256" key="2">
    <source>
        <dbReference type="ARBA" id="ARBA00011073"/>
    </source>
</evidence>
<dbReference type="AlphaFoldDB" id="A0A7K3LLF9"/>
<gene>
    <name evidence="15" type="primary">mycP</name>
    <name evidence="15" type="ORF">GYA93_05775</name>
</gene>
<feature type="domain" description="Peptidase S8/S53" evidence="14">
    <location>
        <begin position="93"/>
        <end position="394"/>
    </location>
</feature>
<evidence type="ECO:0000256" key="5">
    <source>
        <dbReference type="ARBA" id="ARBA00022692"/>
    </source>
</evidence>
<comment type="caution">
    <text evidence="15">The sequence shown here is derived from an EMBL/GenBank/DDBJ whole genome shotgun (WGS) entry which is preliminary data.</text>
</comment>
<evidence type="ECO:0000256" key="12">
    <source>
        <dbReference type="SAM" id="Phobius"/>
    </source>
</evidence>
<dbReference type="PANTHER" id="PTHR43806:SF11">
    <property type="entry name" value="CEREVISIN-RELATED"/>
    <property type="match status" value="1"/>
</dbReference>
<evidence type="ECO:0000256" key="6">
    <source>
        <dbReference type="ARBA" id="ARBA00022801"/>
    </source>
</evidence>
<dbReference type="Gene3D" id="3.40.50.200">
    <property type="entry name" value="Peptidase S8/S53 domain"/>
    <property type="match status" value="1"/>
</dbReference>
<keyword evidence="4 10" id="KW-0645">Protease</keyword>
<feature type="active site" description="Charge relay system" evidence="10">
    <location>
        <position position="133"/>
    </location>
</feature>
<keyword evidence="5 12" id="KW-0812">Transmembrane</keyword>
<dbReference type="InterPro" id="IPR023834">
    <property type="entry name" value="T7SS_pept_S8A_mycosin"/>
</dbReference>
<feature type="active site" description="Charge relay system" evidence="10">
    <location>
        <position position="347"/>
    </location>
</feature>
<keyword evidence="6 10" id="KW-0378">Hydrolase</keyword>
<keyword evidence="3" id="KW-1003">Cell membrane</keyword>
<reference evidence="15 16" key="1">
    <citation type="submission" date="2020-01" db="EMBL/GenBank/DDBJ databases">
        <title>Investigation of new actinobacteria for the biodesulphurisation of diesel fuel.</title>
        <authorList>
            <person name="Athi Narayanan S.M."/>
        </authorList>
    </citation>
    <scope>NUCLEOTIDE SEQUENCE [LARGE SCALE GENOMIC DNA]</scope>
    <source>
        <strain evidence="15 16">213E</strain>
    </source>
</reference>
<dbReference type="PROSITE" id="PS51892">
    <property type="entry name" value="SUBTILASE"/>
    <property type="match status" value="1"/>
</dbReference>
<dbReference type="InterPro" id="IPR006311">
    <property type="entry name" value="TAT_signal"/>
</dbReference>
<feature type="chain" id="PRO_5029710179" evidence="13">
    <location>
        <begin position="35"/>
        <end position="467"/>
    </location>
</feature>
<evidence type="ECO:0000256" key="8">
    <source>
        <dbReference type="ARBA" id="ARBA00022989"/>
    </source>
</evidence>
<keyword evidence="13" id="KW-0732">Signal</keyword>
<dbReference type="GO" id="GO:0006508">
    <property type="term" value="P:proteolysis"/>
    <property type="evidence" value="ECO:0007669"/>
    <property type="project" value="UniProtKB-KW"/>
</dbReference>
<dbReference type="InterPro" id="IPR000209">
    <property type="entry name" value="Peptidase_S8/S53_dom"/>
</dbReference>
<dbReference type="InterPro" id="IPR015500">
    <property type="entry name" value="Peptidase_S8_subtilisin-rel"/>
</dbReference>
<dbReference type="InterPro" id="IPR022398">
    <property type="entry name" value="Peptidase_S8_His-AS"/>
</dbReference>
<comment type="subcellular location">
    <subcellularLocation>
        <location evidence="1">Cell membrane</location>
        <topology evidence="1">Single-pass membrane protein</topology>
    </subcellularLocation>
</comment>
<organism evidence="15 16">
    <name type="scientific">Gordonia desulfuricans</name>
    <dbReference type="NCBI Taxonomy" id="89051"/>
    <lineage>
        <taxon>Bacteria</taxon>
        <taxon>Bacillati</taxon>
        <taxon>Actinomycetota</taxon>
        <taxon>Actinomycetes</taxon>
        <taxon>Mycobacteriales</taxon>
        <taxon>Gordoniaceae</taxon>
        <taxon>Gordonia</taxon>
    </lineage>
</organism>
<dbReference type="PROSITE" id="PS00137">
    <property type="entry name" value="SUBTILASE_HIS"/>
    <property type="match status" value="1"/>
</dbReference>
<evidence type="ECO:0000313" key="16">
    <source>
        <dbReference type="Proteomes" id="UP000466307"/>
    </source>
</evidence>
<evidence type="ECO:0000256" key="7">
    <source>
        <dbReference type="ARBA" id="ARBA00022825"/>
    </source>
</evidence>
<keyword evidence="9 12" id="KW-0472">Membrane</keyword>
<protein>
    <submittedName>
        <fullName evidence="15">Type VII secretion-associated serine protease mycosin</fullName>
    </submittedName>
</protein>
<dbReference type="PROSITE" id="PS00136">
    <property type="entry name" value="SUBTILASE_ASP"/>
    <property type="match status" value="1"/>
</dbReference>
<accession>A0A7K3LLF9</accession>
<dbReference type="InterPro" id="IPR023828">
    <property type="entry name" value="Peptidase_S8_Ser-AS"/>
</dbReference>
<dbReference type="Proteomes" id="UP000466307">
    <property type="component" value="Unassembled WGS sequence"/>
</dbReference>
<feature type="transmembrane region" description="Helical" evidence="12">
    <location>
        <begin position="434"/>
        <end position="454"/>
    </location>
</feature>
<name>A0A7K3LLF9_9ACTN</name>
<dbReference type="PROSITE" id="PS00138">
    <property type="entry name" value="SUBTILASE_SER"/>
    <property type="match status" value="1"/>
</dbReference>
<comment type="similarity">
    <text evidence="2 10 11">Belongs to the peptidase S8 family.</text>
</comment>
<keyword evidence="8 12" id="KW-1133">Transmembrane helix</keyword>
<evidence type="ECO:0000256" key="4">
    <source>
        <dbReference type="ARBA" id="ARBA00022670"/>
    </source>
</evidence>
<dbReference type="PRINTS" id="PR00723">
    <property type="entry name" value="SUBTILISIN"/>
</dbReference>
<dbReference type="EMBL" id="JAADZU010000012">
    <property type="protein sequence ID" value="NDK89092.1"/>
    <property type="molecule type" value="Genomic_DNA"/>
</dbReference>
<evidence type="ECO:0000256" key="9">
    <source>
        <dbReference type="ARBA" id="ARBA00023136"/>
    </source>
</evidence>
<dbReference type="InterPro" id="IPR050131">
    <property type="entry name" value="Peptidase_S8_subtilisin-like"/>
</dbReference>
<evidence type="ECO:0000256" key="10">
    <source>
        <dbReference type="PROSITE-ProRule" id="PRU01240"/>
    </source>
</evidence>
<dbReference type="NCBIfam" id="TIGR03921">
    <property type="entry name" value="T7SS_mycosin"/>
    <property type="match status" value="1"/>
</dbReference>
<dbReference type="RefSeq" id="WP_059036185.1">
    <property type="nucleotide sequence ID" value="NZ_JAADZU010000012.1"/>
</dbReference>
<dbReference type="PROSITE" id="PS51318">
    <property type="entry name" value="TAT"/>
    <property type="match status" value="1"/>
</dbReference>
<evidence type="ECO:0000256" key="13">
    <source>
        <dbReference type="SAM" id="SignalP"/>
    </source>
</evidence>
<feature type="signal peptide" evidence="13">
    <location>
        <begin position="1"/>
        <end position="34"/>
    </location>
</feature>
<feature type="active site" description="Charge relay system" evidence="10">
    <location>
        <position position="102"/>
    </location>
</feature>
<dbReference type="PANTHER" id="PTHR43806">
    <property type="entry name" value="PEPTIDASE S8"/>
    <property type="match status" value="1"/>
</dbReference>
<sequence length="467" mass="47229">MRRRDPATRRGVILTAVAVIALAPSVLPSVPAQAITPPQVSPGALVRGATVGPPEPTEQRTLCAEPVAAGPQTTPSNAQQMMNLPGAWRFSRGQGQRIAVIDTGVTPHPRLPRLRGGGDYVSTGDGLSDCDAHGTLVAGIIAASPSARDGFTGVAPDASIISIRQSSNAFDAKSRRTESADATVGSGYGSVRTLAAAVVRAVDLGATVINISEVACVPAGTPPGDGALGAAVRHAYERDVVVVVAAGNLSSGSSCATQNPDPDPADTPGWGSVRTIASPAWFDDYVLAVGSVDADTGRPSGFSLHGPWVDVAAPGSGIVSLDSSPRGTGLVDAQQGDSGPLPLLGTSFAAPYVAGTVALVRARYPQLSAGEVMDRVVRTAHAPGTGHDQAIGYGVIDPVAALTAELPEEPGPAPIARIAAPAPVAPPDHTARDVALIGAGVAAAVIIAVVAASLPFRRDRRLDPDEF</sequence>
<evidence type="ECO:0000256" key="3">
    <source>
        <dbReference type="ARBA" id="ARBA00022475"/>
    </source>
</evidence>
<evidence type="ECO:0000256" key="1">
    <source>
        <dbReference type="ARBA" id="ARBA00004162"/>
    </source>
</evidence>